<dbReference type="SUPFAM" id="SSF46579">
    <property type="entry name" value="Prefoldin"/>
    <property type="match status" value="1"/>
</dbReference>
<accession>A0A2T0FCA6</accession>
<sequence length="147" mass="16600">MDVNDLSVQQLAEVRQQLEAELEHLSESFTQLRQAQVKFRDCIDSVKTASSQGQEGKDILVPLTSSLYVPGQMKNIDKYVVDVGTDYFVEKNSADAIKLFEGKCETLNKNLVDLDKLVNEKMKGLQTVEEIFKKKYAETQKAAPKPE</sequence>
<dbReference type="GO" id="GO:0051082">
    <property type="term" value="F:unfolded protein binding"/>
    <property type="evidence" value="ECO:0007669"/>
    <property type="project" value="InterPro"/>
</dbReference>
<dbReference type="GeneID" id="36513964"/>
<dbReference type="InterPro" id="IPR004127">
    <property type="entry name" value="Prefoldin_subunit_alpha"/>
</dbReference>
<dbReference type="GO" id="GO:1990114">
    <property type="term" value="P:RNA polymerase II core complex assembly"/>
    <property type="evidence" value="ECO:0007669"/>
    <property type="project" value="TreeGrafter"/>
</dbReference>
<keyword evidence="2" id="KW-0143">Chaperone</keyword>
<dbReference type="GO" id="GO:1990115">
    <property type="term" value="P:RNA polymerase III assembly"/>
    <property type="evidence" value="ECO:0007669"/>
    <property type="project" value="TreeGrafter"/>
</dbReference>
<comment type="caution">
    <text evidence="4">The sequence shown here is derived from an EMBL/GenBank/DDBJ whole genome shotgun (WGS) entry which is preliminary data.</text>
</comment>
<dbReference type="InterPro" id="IPR011599">
    <property type="entry name" value="PFD_alpha_archaea"/>
</dbReference>
<evidence type="ECO:0000256" key="1">
    <source>
        <dbReference type="ARBA" id="ARBA00010048"/>
    </source>
</evidence>
<dbReference type="NCBIfam" id="TIGR00293">
    <property type="entry name" value="prefoldin subunit alpha"/>
    <property type="match status" value="1"/>
</dbReference>
<feature type="coiled-coil region" evidence="3">
    <location>
        <begin position="8"/>
        <end position="35"/>
    </location>
</feature>
<keyword evidence="5" id="KW-1185">Reference proteome</keyword>
<comment type="similarity">
    <text evidence="1">Belongs to the prefoldin subunit alpha family.</text>
</comment>
<dbReference type="CDD" id="cd23157">
    <property type="entry name" value="Prefoldin_5"/>
    <property type="match status" value="1"/>
</dbReference>
<proteinExistence type="inferred from homology"/>
<dbReference type="Pfam" id="PF02996">
    <property type="entry name" value="Prefoldin"/>
    <property type="match status" value="1"/>
</dbReference>
<dbReference type="STRING" id="45607.A0A2T0FCA6"/>
<dbReference type="PANTHER" id="PTHR12674">
    <property type="entry name" value="PREFOLDIN SUBUNIT 5"/>
    <property type="match status" value="1"/>
</dbReference>
<dbReference type="GO" id="GO:0016272">
    <property type="term" value="C:prefoldin complex"/>
    <property type="evidence" value="ECO:0007669"/>
    <property type="project" value="InterPro"/>
</dbReference>
<dbReference type="AlphaFoldDB" id="A0A2T0FCA6"/>
<name>A0A2T0FCA6_9ASCO</name>
<evidence type="ECO:0000256" key="2">
    <source>
        <dbReference type="ARBA" id="ARBA00023186"/>
    </source>
</evidence>
<keyword evidence="3" id="KW-0175">Coiled coil</keyword>
<dbReference type="FunFam" id="1.10.287.370:FF:000004">
    <property type="entry name" value="Probable prefoldin subunit 5"/>
    <property type="match status" value="1"/>
</dbReference>
<dbReference type="EMBL" id="NDIQ01000001">
    <property type="protein sequence ID" value="PRT52595.1"/>
    <property type="molecule type" value="Genomic_DNA"/>
</dbReference>
<dbReference type="Proteomes" id="UP000238350">
    <property type="component" value="Unassembled WGS sequence"/>
</dbReference>
<dbReference type="HAMAP" id="MF_00308">
    <property type="entry name" value="PfdA"/>
    <property type="match status" value="1"/>
</dbReference>
<dbReference type="GO" id="GO:0006457">
    <property type="term" value="P:protein folding"/>
    <property type="evidence" value="ECO:0007669"/>
    <property type="project" value="InterPro"/>
</dbReference>
<evidence type="ECO:0000256" key="3">
    <source>
        <dbReference type="SAM" id="Coils"/>
    </source>
</evidence>
<dbReference type="Gene3D" id="1.10.287.370">
    <property type="match status" value="1"/>
</dbReference>
<dbReference type="PANTHER" id="PTHR12674:SF2">
    <property type="entry name" value="PREFOLDIN SUBUNIT 5"/>
    <property type="match status" value="1"/>
</dbReference>
<dbReference type="GO" id="GO:1990113">
    <property type="term" value="P:RNA polymerase I assembly"/>
    <property type="evidence" value="ECO:0007669"/>
    <property type="project" value="TreeGrafter"/>
</dbReference>
<protein>
    <submittedName>
        <fullName evidence="4">Putative prefoldin subunit 5</fullName>
    </submittedName>
</protein>
<dbReference type="InterPro" id="IPR009053">
    <property type="entry name" value="Prefoldin"/>
</dbReference>
<gene>
    <name evidence="4" type="ORF">B9G98_00215</name>
</gene>
<evidence type="ECO:0000313" key="5">
    <source>
        <dbReference type="Proteomes" id="UP000238350"/>
    </source>
</evidence>
<dbReference type="OrthoDB" id="10267474at2759"/>
<dbReference type="RefSeq" id="XP_024662541.1">
    <property type="nucleotide sequence ID" value="XM_024806773.1"/>
</dbReference>
<evidence type="ECO:0000313" key="4">
    <source>
        <dbReference type="EMBL" id="PRT52595.1"/>
    </source>
</evidence>
<reference evidence="4 5" key="1">
    <citation type="submission" date="2017-04" db="EMBL/GenBank/DDBJ databases">
        <title>Genome sequencing of [Candida] sorbophila.</title>
        <authorList>
            <person name="Ahn J.O."/>
        </authorList>
    </citation>
    <scope>NUCLEOTIDE SEQUENCE [LARGE SCALE GENOMIC DNA]</scope>
    <source>
        <strain evidence="4 5">DS02</strain>
    </source>
</reference>
<organism evidence="4 5">
    <name type="scientific">Wickerhamiella sorbophila</name>
    <dbReference type="NCBI Taxonomy" id="45607"/>
    <lineage>
        <taxon>Eukaryota</taxon>
        <taxon>Fungi</taxon>
        <taxon>Dikarya</taxon>
        <taxon>Ascomycota</taxon>
        <taxon>Saccharomycotina</taxon>
        <taxon>Dipodascomycetes</taxon>
        <taxon>Dipodascales</taxon>
        <taxon>Trichomonascaceae</taxon>
        <taxon>Wickerhamiella</taxon>
    </lineage>
</organism>
<dbReference type="GO" id="GO:0005737">
    <property type="term" value="C:cytoplasm"/>
    <property type="evidence" value="ECO:0007669"/>
    <property type="project" value="TreeGrafter"/>
</dbReference>